<evidence type="ECO:0000256" key="1">
    <source>
        <dbReference type="SAM" id="SignalP"/>
    </source>
</evidence>
<reference evidence="2 3" key="1">
    <citation type="submission" date="2012-02" db="EMBL/GenBank/DDBJ databases">
        <title>The Genome Sequence of Bacteroides cellulosilyticus CL02T12C19.</title>
        <authorList>
            <consortium name="The Broad Institute Genome Sequencing Platform"/>
            <person name="Earl A."/>
            <person name="Ward D."/>
            <person name="Feldgarden M."/>
            <person name="Gevers D."/>
            <person name="Zitomersky N.L."/>
            <person name="Coyne M.J."/>
            <person name="Comstock L.E."/>
            <person name="Young S.K."/>
            <person name="Zeng Q."/>
            <person name="Gargeya S."/>
            <person name="Fitzgerald M."/>
            <person name="Haas B."/>
            <person name="Abouelleil A."/>
            <person name="Alvarado L."/>
            <person name="Arachchi H.M."/>
            <person name="Berlin A."/>
            <person name="Chapman S.B."/>
            <person name="Gearin G."/>
            <person name="Goldberg J."/>
            <person name="Griggs A."/>
            <person name="Gujja S."/>
            <person name="Hansen M."/>
            <person name="Heiman D."/>
            <person name="Howarth C."/>
            <person name="Larimer J."/>
            <person name="Lui A."/>
            <person name="MacDonald P.J.P."/>
            <person name="McCowen C."/>
            <person name="Montmayeur A."/>
            <person name="Murphy C."/>
            <person name="Neiman D."/>
            <person name="Pearson M."/>
            <person name="Priest M."/>
            <person name="Roberts A."/>
            <person name="Saif S."/>
            <person name="Shea T."/>
            <person name="Sisk P."/>
            <person name="Stolte C."/>
            <person name="Sykes S."/>
            <person name="Wortman J."/>
            <person name="Nusbaum C."/>
            <person name="Birren B."/>
        </authorList>
    </citation>
    <scope>NUCLEOTIDE SEQUENCE [LARGE SCALE GENOMIC DNA]</scope>
    <source>
        <strain evidence="2 3">CL02T12C19</strain>
    </source>
</reference>
<dbReference type="CDD" id="cd00102">
    <property type="entry name" value="IPT"/>
    <property type="match status" value="1"/>
</dbReference>
<dbReference type="Proteomes" id="UP000003741">
    <property type="component" value="Unassembled WGS sequence"/>
</dbReference>
<feature type="chain" id="PRO_5003720381" description="IPT/TIG domain-containing protein" evidence="1">
    <location>
        <begin position="26"/>
        <end position="778"/>
    </location>
</feature>
<evidence type="ECO:0000313" key="2">
    <source>
        <dbReference type="EMBL" id="EIY31354.1"/>
    </source>
</evidence>
<dbReference type="InterPro" id="IPR013783">
    <property type="entry name" value="Ig-like_fold"/>
</dbReference>
<dbReference type="SUPFAM" id="SSF81296">
    <property type="entry name" value="E set domains"/>
    <property type="match status" value="1"/>
</dbReference>
<dbReference type="OrthoDB" id="660167at2"/>
<gene>
    <name evidence="2" type="ORF">HMPREF1062_02540</name>
</gene>
<dbReference type="PATRIC" id="fig|997874.3.peg.2599"/>
<proteinExistence type="predicted"/>
<sequence>MKTYNFKALWMICLMLLTVSVSFTACDNGEDVDTNQYVGGTSLNVFGPCPVARGGELRFLGSGMDKIQSITIPGCGEITDIQIINSGEIRIMVPQTAEPGKLSLKTPTGEITTKTPITFTEPIDLESLSPTPVKPGSVLTIKGEYLNLILEVIFPNEVIVPKANFKFQNRKEIQVVVPEEAQTGKLIISDTSSEDKEAIPNWIYSDVLNIILPSVEETADLTGKKPGDIITIAVKDIDLVKKVRMPNGDEVEFAAEEGKLIFTLPENMTDGAVVMVPASGVEVAIANIGMALPEKVVATPADGLRGGDVITLTGLNMELVTTITFPGVADAVKPEAKSATEVKVAMPAAAISGELLLNTASGTSVPVAIATLKPEFMSFASDAVSLGADVTIQGKNLDLVAKVVYTGGAEVEVKPASATELTVTMPTAGTESGVLTLVMANGESVETKALTINAPEFCYIPVLPGEDEELKGGEAFPIAVTNADKLTGVQVNGKEVSFFVNSKDVLFINMPQLAGEGTVITLISSNGSINYTLNFKPATEIENVVMNEARNLGSWAGEDAGGAFRIYKAKLKENGFAVGSKLLFYITATGGDVQIQINHANWGEITTLKYTETDCPKVAELEITQDIYDAVMNTADGWSDTGFVIQGQNCIVNKVSVWYEISMKTYLWKGSCGPTNWSGDRIVTIADADKALLKAGKTMGFEFYCDPSTDYWQVEFMNSWWNTLPSLMNADGSRHIWEFAATDTSLTYTMTQADIDLINSANLMFCGNGVVITAVYVE</sequence>
<keyword evidence="1" id="KW-0732">Signal</keyword>
<dbReference type="InterPro" id="IPR014756">
    <property type="entry name" value="Ig_E-set"/>
</dbReference>
<evidence type="ECO:0008006" key="4">
    <source>
        <dbReference type="Google" id="ProtNLM"/>
    </source>
</evidence>
<accession>I9FDM7</accession>
<dbReference type="EMBL" id="AGXG01000057">
    <property type="protein sequence ID" value="EIY31354.1"/>
    <property type="molecule type" value="Genomic_DNA"/>
</dbReference>
<dbReference type="PROSITE" id="PS51257">
    <property type="entry name" value="PROKAR_LIPOPROTEIN"/>
    <property type="match status" value="1"/>
</dbReference>
<name>I9FDM7_9BACE</name>
<dbReference type="HOGENOM" id="CLU_023910_0_0_10"/>
<comment type="caution">
    <text evidence="2">The sequence shown here is derived from an EMBL/GenBank/DDBJ whole genome shotgun (WGS) entry which is preliminary data.</text>
</comment>
<evidence type="ECO:0000313" key="3">
    <source>
        <dbReference type="Proteomes" id="UP000003741"/>
    </source>
</evidence>
<keyword evidence="3" id="KW-1185">Reference proteome</keyword>
<dbReference type="AlphaFoldDB" id="I9FDM7"/>
<protein>
    <recommendedName>
        <fullName evidence="4">IPT/TIG domain-containing protein</fullName>
    </recommendedName>
</protein>
<dbReference type="Gene3D" id="2.60.40.10">
    <property type="entry name" value="Immunoglobulins"/>
    <property type="match status" value="3"/>
</dbReference>
<feature type="signal peptide" evidence="1">
    <location>
        <begin position="1"/>
        <end position="25"/>
    </location>
</feature>
<dbReference type="RefSeq" id="WP_007217193.1">
    <property type="nucleotide sequence ID" value="NZ_JH724086.1"/>
</dbReference>
<organism evidence="2 3">
    <name type="scientific">Bacteroides cellulosilyticus CL02T12C19</name>
    <dbReference type="NCBI Taxonomy" id="997874"/>
    <lineage>
        <taxon>Bacteria</taxon>
        <taxon>Pseudomonadati</taxon>
        <taxon>Bacteroidota</taxon>
        <taxon>Bacteroidia</taxon>
        <taxon>Bacteroidales</taxon>
        <taxon>Bacteroidaceae</taxon>
        <taxon>Bacteroides</taxon>
    </lineage>
</organism>